<organism evidence="1 2">
    <name type="scientific">Nelumbo nucifera</name>
    <name type="common">Sacred lotus</name>
    <dbReference type="NCBI Taxonomy" id="4432"/>
    <lineage>
        <taxon>Eukaryota</taxon>
        <taxon>Viridiplantae</taxon>
        <taxon>Streptophyta</taxon>
        <taxon>Embryophyta</taxon>
        <taxon>Tracheophyta</taxon>
        <taxon>Spermatophyta</taxon>
        <taxon>Magnoliopsida</taxon>
        <taxon>Proteales</taxon>
        <taxon>Nelumbonaceae</taxon>
        <taxon>Nelumbo</taxon>
    </lineage>
</organism>
<comment type="caution">
    <text evidence="1">The sequence shown here is derived from an EMBL/GenBank/DDBJ whole genome shotgun (WGS) entry which is preliminary data.</text>
</comment>
<sequence length="28" mass="3405">MRVENLESAKRRFDGLLIRLMLLSCRRK</sequence>
<protein>
    <submittedName>
        <fullName evidence="1">Uncharacterized protein</fullName>
    </submittedName>
</protein>
<evidence type="ECO:0000313" key="1">
    <source>
        <dbReference type="EMBL" id="DAD43972.1"/>
    </source>
</evidence>
<dbReference type="EMBL" id="DUZY01000006">
    <property type="protein sequence ID" value="DAD43972.1"/>
    <property type="molecule type" value="Genomic_DNA"/>
</dbReference>
<dbReference type="Proteomes" id="UP000607653">
    <property type="component" value="Unassembled WGS sequence"/>
</dbReference>
<evidence type="ECO:0000313" key="2">
    <source>
        <dbReference type="Proteomes" id="UP000607653"/>
    </source>
</evidence>
<proteinExistence type="predicted"/>
<gene>
    <name evidence="1" type="ORF">HUJ06_002202</name>
</gene>
<name>A0A822ZFS0_NELNU</name>
<keyword evidence="2" id="KW-1185">Reference proteome</keyword>
<reference evidence="1 2" key="1">
    <citation type="journal article" date="2020" name="Mol. Biol. Evol.">
        <title>Distinct Expression and Methylation Patterns for Genes with Different Fates following a Single Whole-Genome Duplication in Flowering Plants.</title>
        <authorList>
            <person name="Shi T."/>
            <person name="Rahmani R.S."/>
            <person name="Gugger P.F."/>
            <person name="Wang M."/>
            <person name="Li H."/>
            <person name="Zhang Y."/>
            <person name="Li Z."/>
            <person name="Wang Q."/>
            <person name="Van de Peer Y."/>
            <person name="Marchal K."/>
            <person name="Chen J."/>
        </authorList>
    </citation>
    <scope>NUCLEOTIDE SEQUENCE [LARGE SCALE GENOMIC DNA]</scope>
    <source>
        <tissue evidence="1">Leaf</tissue>
    </source>
</reference>
<dbReference type="AlphaFoldDB" id="A0A822ZFS0"/>
<accession>A0A822ZFS0</accession>